<evidence type="ECO:0000256" key="4">
    <source>
        <dbReference type="ARBA" id="ARBA00022692"/>
    </source>
</evidence>
<comment type="subcellular location">
    <subcellularLocation>
        <location evidence="1">Membrane</location>
        <topology evidence="1">Multi-pass membrane protein</topology>
    </subcellularLocation>
</comment>
<evidence type="ECO:0000256" key="2">
    <source>
        <dbReference type="ARBA" id="ARBA00008335"/>
    </source>
</evidence>
<keyword evidence="10" id="KW-1185">Reference proteome</keyword>
<feature type="region of interest" description="Disordered" evidence="7">
    <location>
        <begin position="46"/>
        <end position="73"/>
    </location>
</feature>
<dbReference type="GO" id="GO:0022857">
    <property type="term" value="F:transmembrane transporter activity"/>
    <property type="evidence" value="ECO:0007669"/>
    <property type="project" value="InterPro"/>
</dbReference>
<keyword evidence="3" id="KW-0813">Transport</keyword>
<protein>
    <submittedName>
        <fullName evidence="9">Putative siderochrome-iron transporter</fullName>
    </submittedName>
</protein>
<evidence type="ECO:0000313" key="9">
    <source>
        <dbReference type="EMBL" id="RWQ92389.1"/>
    </source>
</evidence>
<organism evidence="9 10">
    <name type="scientific">Byssochlamys spectabilis</name>
    <name type="common">Paecilomyces variotii</name>
    <dbReference type="NCBI Taxonomy" id="264951"/>
    <lineage>
        <taxon>Eukaryota</taxon>
        <taxon>Fungi</taxon>
        <taxon>Dikarya</taxon>
        <taxon>Ascomycota</taxon>
        <taxon>Pezizomycotina</taxon>
        <taxon>Eurotiomycetes</taxon>
        <taxon>Eurotiomycetidae</taxon>
        <taxon>Eurotiales</taxon>
        <taxon>Thermoascaceae</taxon>
        <taxon>Paecilomyces</taxon>
    </lineage>
</organism>
<feature type="transmembrane region" description="Helical" evidence="8">
    <location>
        <begin position="374"/>
        <end position="403"/>
    </location>
</feature>
<dbReference type="Gene3D" id="1.20.1250.20">
    <property type="entry name" value="MFS general substrate transporter like domains"/>
    <property type="match status" value="2"/>
</dbReference>
<feature type="transmembrane region" description="Helical" evidence="8">
    <location>
        <begin position="590"/>
        <end position="613"/>
    </location>
</feature>
<dbReference type="InterPro" id="IPR011701">
    <property type="entry name" value="MFS"/>
</dbReference>
<dbReference type="Proteomes" id="UP000283841">
    <property type="component" value="Unassembled WGS sequence"/>
</dbReference>
<feature type="compositionally biased region" description="Polar residues" evidence="7">
    <location>
        <begin position="46"/>
        <end position="58"/>
    </location>
</feature>
<evidence type="ECO:0000313" key="10">
    <source>
        <dbReference type="Proteomes" id="UP000283841"/>
    </source>
</evidence>
<dbReference type="SUPFAM" id="SSF103473">
    <property type="entry name" value="MFS general substrate transporter"/>
    <property type="match status" value="1"/>
</dbReference>
<feature type="transmembrane region" description="Helical" evidence="8">
    <location>
        <begin position="191"/>
        <end position="209"/>
    </location>
</feature>
<reference evidence="9 10" key="1">
    <citation type="journal article" date="2018" name="Front. Microbiol.">
        <title>Genomic and genetic insights into a cosmopolitan fungus, Paecilomyces variotii (Eurotiales).</title>
        <authorList>
            <person name="Urquhart A.S."/>
            <person name="Mondo S.J."/>
            <person name="Makela M.R."/>
            <person name="Hane J.K."/>
            <person name="Wiebenga A."/>
            <person name="He G."/>
            <person name="Mihaltcheva S."/>
            <person name="Pangilinan J."/>
            <person name="Lipzen A."/>
            <person name="Barry K."/>
            <person name="de Vries R.P."/>
            <person name="Grigoriev I.V."/>
            <person name="Idnurm A."/>
        </authorList>
    </citation>
    <scope>NUCLEOTIDE SEQUENCE [LARGE SCALE GENOMIC DNA]</scope>
    <source>
        <strain evidence="9 10">CBS 101075</strain>
    </source>
</reference>
<dbReference type="EMBL" id="RCNU01000013">
    <property type="protein sequence ID" value="RWQ92389.1"/>
    <property type="molecule type" value="Genomic_DNA"/>
</dbReference>
<feature type="transmembrane region" description="Helical" evidence="8">
    <location>
        <begin position="162"/>
        <end position="179"/>
    </location>
</feature>
<evidence type="ECO:0000256" key="5">
    <source>
        <dbReference type="ARBA" id="ARBA00022989"/>
    </source>
</evidence>
<dbReference type="GO" id="GO:0005886">
    <property type="term" value="C:plasma membrane"/>
    <property type="evidence" value="ECO:0007669"/>
    <property type="project" value="TreeGrafter"/>
</dbReference>
<dbReference type="PANTHER" id="PTHR23501:SF107">
    <property type="entry name" value="TRANSPORTER, PUTATIVE (AFU_ORTHOLOGUE AFUA_7G04730)-RELATED"/>
    <property type="match status" value="1"/>
</dbReference>
<evidence type="ECO:0000256" key="8">
    <source>
        <dbReference type="SAM" id="Phobius"/>
    </source>
</evidence>
<feature type="transmembrane region" description="Helical" evidence="8">
    <location>
        <begin position="250"/>
        <end position="270"/>
    </location>
</feature>
<proteinExistence type="inferred from homology"/>
<dbReference type="PANTHER" id="PTHR23501">
    <property type="entry name" value="MAJOR FACILITATOR SUPERFAMILY"/>
    <property type="match status" value="1"/>
</dbReference>
<accession>A0A443HKR0</accession>
<dbReference type="FunFam" id="1.20.1250.20:FF:000284">
    <property type="entry name" value="Siderophore iron transporter mirB"/>
    <property type="match status" value="1"/>
</dbReference>
<evidence type="ECO:0000256" key="7">
    <source>
        <dbReference type="SAM" id="MobiDB-lite"/>
    </source>
</evidence>
<comment type="caution">
    <text evidence="9">The sequence shown here is derived from an EMBL/GenBank/DDBJ whole genome shotgun (WGS) entry which is preliminary data.</text>
</comment>
<dbReference type="AlphaFoldDB" id="A0A443HKR0"/>
<feature type="transmembrane region" description="Helical" evidence="8">
    <location>
        <begin position="440"/>
        <end position="460"/>
    </location>
</feature>
<dbReference type="VEuPathDB" id="FungiDB:C8Q69DRAFT_96578"/>
<evidence type="ECO:0000256" key="3">
    <source>
        <dbReference type="ARBA" id="ARBA00022448"/>
    </source>
</evidence>
<feature type="transmembrane region" description="Helical" evidence="8">
    <location>
        <begin position="480"/>
        <end position="500"/>
    </location>
</feature>
<gene>
    <name evidence="9" type="ORF">C8Q69DRAFT_96578</name>
</gene>
<keyword evidence="4 8" id="KW-0812">Transmembrane</keyword>
<feature type="transmembrane region" description="Helical" evidence="8">
    <location>
        <begin position="218"/>
        <end position="238"/>
    </location>
</feature>
<feature type="transmembrane region" description="Helical" evidence="8">
    <location>
        <begin position="303"/>
        <end position="322"/>
    </location>
</feature>
<feature type="transmembrane region" description="Helical" evidence="8">
    <location>
        <begin position="334"/>
        <end position="354"/>
    </location>
</feature>
<feature type="transmembrane region" description="Helical" evidence="8">
    <location>
        <begin position="99"/>
        <end position="119"/>
    </location>
</feature>
<comment type="similarity">
    <text evidence="2">Belongs to the major facilitator superfamily.</text>
</comment>
<dbReference type="Pfam" id="PF07690">
    <property type="entry name" value="MFS_1"/>
    <property type="match status" value="1"/>
</dbReference>
<feature type="transmembrane region" description="Helical" evidence="8">
    <location>
        <begin position="521"/>
        <end position="540"/>
    </location>
</feature>
<evidence type="ECO:0000256" key="1">
    <source>
        <dbReference type="ARBA" id="ARBA00004141"/>
    </source>
</evidence>
<feature type="transmembrane region" description="Helical" evidence="8">
    <location>
        <begin position="409"/>
        <end position="428"/>
    </location>
</feature>
<name>A0A443HKR0_BYSSP</name>
<dbReference type="GeneID" id="39603502"/>
<keyword evidence="6 8" id="KW-0472">Membrane</keyword>
<keyword evidence="5 8" id="KW-1133">Transmembrane helix</keyword>
<dbReference type="RefSeq" id="XP_028482034.1">
    <property type="nucleotide sequence ID" value="XM_028634225.1"/>
</dbReference>
<evidence type="ECO:0000256" key="6">
    <source>
        <dbReference type="ARBA" id="ARBA00023136"/>
    </source>
</evidence>
<sequence length="628" mass="69010">MGVLDVVRGRNDTRTVRNIVGSRDSTFKFKDEKDGLSGNDFEINSTTVSSEAQSNNTEINRHSYGETDGTTTRRAQPGVQKAEAAALAWSKKAAYGTYAMIWLAFFMLALQSSISSSIIQNAYSTFSAAPQVSTANILSNIVAGVMKLPVARTLNLWGRCEGFLISLAVYLIGIIILASCNGPNSYAAGYTLYWVGYDALYLILDVFVADTSGLRNRAFAFAFASTPFICTAFTGPLAAQSFLKTASWRWAYGAFAIIIPVVFLPVALIFKLYQRKAERMGIYPRRPSGRTMMESVIHYIHEFDLIGAFLLMAAFILILLPFSLTSYGRAEYKSATFIAMVIIGFCLFFVFAAWERFGARTHFIRYELFKERTVVGACCLAAIMFLSFYCWDLYLFSFCIVVFRLSVGMAGYIGQIYNVGSCFWSVLFGIAVRVTRQFKYLCLGFGLPLLILGVGLMIHFRGQGYIIDDKNTSPSSHSGIGYIVMCQIFIAFAGGTLVIGQDMAVMAAADREGVPMMLSMLSLFSSLGSAIGYAVSAAIYSNTFVDALTEALPADAKAEAIAIYAGGYVKQELYPLGSEIRTAIDYAWSIYMRDACIAATAILALGFPAIGVWKNYRLDRKQNKGVVI</sequence>
<dbReference type="InterPro" id="IPR036259">
    <property type="entry name" value="MFS_trans_sf"/>
</dbReference>